<dbReference type="EnsemblPlants" id="AET6Gv20725700.1">
    <property type="protein sequence ID" value="AET6Gv20725700.1"/>
    <property type="gene ID" value="AET6Gv20725700"/>
</dbReference>
<evidence type="ECO:0000313" key="2">
    <source>
        <dbReference type="Proteomes" id="UP000015105"/>
    </source>
</evidence>
<reference evidence="2" key="1">
    <citation type="journal article" date="2014" name="Science">
        <title>Ancient hybridizations among the ancestral genomes of bread wheat.</title>
        <authorList>
            <consortium name="International Wheat Genome Sequencing Consortium,"/>
            <person name="Marcussen T."/>
            <person name="Sandve S.R."/>
            <person name="Heier L."/>
            <person name="Spannagl M."/>
            <person name="Pfeifer M."/>
            <person name="Jakobsen K.S."/>
            <person name="Wulff B.B."/>
            <person name="Steuernagel B."/>
            <person name="Mayer K.F."/>
            <person name="Olsen O.A."/>
        </authorList>
    </citation>
    <scope>NUCLEOTIDE SEQUENCE [LARGE SCALE GENOMIC DNA]</scope>
    <source>
        <strain evidence="2">cv. AL8/78</strain>
    </source>
</reference>
<dbReference type="PANTHER" id="PTHR47482:SF5">
    <property type="entry name" value="FAR1 DOMAIN-CONTAINING PROTEIN"/>
    <property type="match status" value="1"/>
</dbReference>
<dbReference type="Proteomes" id="UP000015105">
    <property type="component" value="Chromosome 6D"/>
</dbReference>
<accession>A0A453PGJ8</accession>
<keyword evidence="2" id="KW-1185">Reference proteome</keyword>
<evidence type="ECO:0008006" key="3">
    <source>
        <dbReference type="Google" id="ProtNLM"/>
    </source>
</evidence>
<reference evidence="1" key="5">
    <citation type="journal article" date="2021" name="G3 (Bethesda)">
        <title>Aegilops tauschii genome assembly Aet v5.0 features greater sequence contiguity and improved annotation.</title>
        <authorList>
            <person name="Wang L."/>
            <person name="Zhu T."/>
            <person name="Rodriguez J.C."/>
            <person name="Deal K.R."/>
            <person name="Dubcovsky J."/>
            <person name="McGuire P.E."/>
            <person name="Lux T."/>
            <person name="Spannagl M."/>
            <person name="Mayer K.F.X."/>
            <person name="Baldrich P."/>
            <person name="Meyers B.C."/>
            <person name="Huo N."/>
            <person name="Gu Y.Q."/>
            <person name="Zhou H."/>
            <person name="Devos K.M."/>
            <person name="Bennetzen J.L."/>
            <person name="Unver T."/>
            <person name="Budak H."/>
            <person name="Gulick P.J."/>
            <person name="Galiba G."/>
            <person name="Kalapos B."/>
            <person name="Nelson D.R."/>
            <person name="Li P."/>
            <person name="You F.M."/>
            <person name="Luo M.C."/>
            <person name="Dvorak J."/>
        </authorList>
    </citation>
    <scope>NUCLEOTIDE SEQUENCE [LARGE SCALE GENOMIC DNA]</scope>
    <source>
        <strain evidence="1">cv. AL8/78</strain>
    </source>
</reference>
<sequence length="76" mass="8771">GNVVNPAVGTSFDSLDEAYQFYNLYSWEVGFGIRYSKSWLNVERVKCMQEIVCGCAVRFLIFLSVSKKHEYYAIET</sequence>
<dbReference type="PANTHER" id="PTHR47482">
    <property type="entry name" value="OS11G0632001 PROTEIN"/>
    <property type="match status" value="1"/>
</dbReference>
<reference evidence="1" key="4">
    <citation type="submission" date="2019-03" db="UniProtKB">
        <authorList>
            <consortium name="EnsemblPlants"/>
        </authorList>
    </citation>
    <scope>IDENTIFICATION</scope>
</reference>
<reference evidence="1" key="3">
    <citation type="journal article" date="2017" name="Nature">
        <title>Genome sequence of the progenitor of the wheat D genome Aegilops tauschii.</title>
        <authorList>
            <person name="Luo M.C."/>
            <person name="Gu Y.Q."/>
            <person name="Puiu D."/>
            <person name="Wang H."/>
            <person name="Twardziok S.O."/>
            <person name="Deal K.R."/>
            <person name="Huo N."/>
            <person name="Zhu T."/>
            <person name="Wang L."/>
            <person name="Wang Y."/>
            <person name="McGuire P.E."/>
            <person name="Liu S."/>
            <person name="Long H."/>
            <person name="Ramasamy R.K."/>
            <person name="Rodriguez J.C."/>
            <person name="Van S.L."/>
            <person name="Yuan L."/>
            <person name="Wang Z."/>
            <person name="Xia Z."/>
            <person name="Xiao L."/>
            <person name="Anderson O.D."/>
            <person name="Ouyang S."/>
            <person name="Liang Y."/>
            <person name="Zimin A.V."/>
            <person name="Pertea G."/>
            <person name="Qi P."/>
            <person name="Bennetzen J.L."/>
            <person name="Dai X."/>
            <person name="Dawson M.W."/>
            <person name="Muller H.G."/>
            <person name="Kugler K."/>
            <person name="Rivarola-Duarte L."/>
            <person name="Spannagl M."/>
            <person name="Mayer K.F.X."/>
            <person name="Lu F.H."/>
            <person name="Bevan M.W."/>
            <person name="Leroy P."/>
            <person name="Li P."/>
            <person name="You F.M."/>
            <person name="Sun Q."/>
            <person name="Liu Z."/>
            <person name="Lyons E."/>
            <person name="Wicker T."/>
            <person name="Salzberg S.L."/>
            <person name="Devos K.M."/>
            <person name="Dvorak J."/>
        </authorList>
    </citation>
    <scope>NUCLEOTIDE SEQUENCE [LARGE SCALE GENOMIC DNA]</scope>
    <source>
        <strain evidence="1">cv. AL8/78</strain>
    </source>
</reference>
<dbReference type="Gramene" id="AET6Gv20725700.1">
    <property type="protein sequence ID" value="AET6Gv20725700.1"/>
    <property type="gene ID" value="AET6Gv20725700"/>
</dbReference>
<evidence type="ECO:0000313" key="1">
    <source>
        <dbReference type="EnsemblPlants" id="AET6Gv20725700.1"/>
    </source>
</evidence>
<organism evidence="1 2">
    <name type="scientific">Aegilops tauschii subsp. strangulata</name>
    <name type="common">Goatgrass</name>
    <dbReference type="NCBI Taxonomy" id="200361"/>
    <lineage>
        <taxon>Eukaryota</taxon>
        <taxon>Viridiplantae</taxon>
        <taxon>Streptophyta</taxon>
        <taxon>Embryophyta</taxon>
        <taxon>Tracheophyta</taxon>
        <taxon>Spermatophyta</taxon>
        <taxon>Magnoliopsida</taxon>
        <taxon>Liliopsida</taxon>
        <taxon>Poales</taxon>
        <taxon>Poaceae</taxon>
        <taxon>BOP clade</taxon>
        <taxon>Pooideae</taxon>
        <taxon>Triticodae</taxon>
        <taxon>Triticeae</taxon>
        <taxon>Triticinae</taxon>
        <taxon>Aegilops</taxon>
    </lineage>
</organism>
<proteinExistence type="predicted"/>
<dbReference type="AlphaFoldDB" id="A0A453PGJ8"/>
<reference evidence="2" key="2">
    <citation type="journal article" date="2017" name="Nat. Plants">
        <title>The Aegilops tauschii genome reveals multiple impacts of transposons.</title>
        <authorList>
            <person name="Zhao G."/>
            <person name="Zou C."/>
            <person name="Li K."/>
            <person name="Wang K."/>
            <person name="Li T."/>
            <person name="Gao L."/>
            <person name="Zhang X."/>
            <person name="Wang H."/>
            <person name="Yang Z."/>
            <person name="Liu X."/>
            <person name="Jiang W."/>
            <person name="Mao L."/>
            <person name="Kong X."/>
            <person name="Jiao Y."/>
            <person name="Jia J."/>
        </authorList>
    </citation>
    <scope>NUCLEOTIDE SEQUENCE [LARGE SCALE GENOMIC DNA]</scope>
    <source>
        <strain evidence="2">cv. AL8/78</strain>
    </source>
</reference>
<name>A0A453PGJ8_AEGTS</name>
<protein>
    <recommendedName>
        <fullName evidence="3">FAR1 domain-containing protein</fullName>
    </recommendedName>
</protein>